<dbReference type="InterPro" id="IPR013932">
    <property type="entry name" value="TATA-bd_TIP120"/>
</dbReference>
<gene>
    <name evidence="6" type="ORF">FISHEDRAFT_45830</name>
</gene>
<reference evidence="6 7" key="1">
    <citation type="journal article" date="2015" name="Fungal Genet. Biol.">
        <title>Evolution of novel wood decay mechanisms in Agaricales revealed by the genome sequences of Fistulina hepatica and Cylindrobasidium torrendii.</title>
        <authorList>
            <person name="Floudas D."/>
            <person name="Held B.W."/>
            <person name="Riley R."/>
            <person name="Nagy L.G."/>
            <person name="Koehler G."/>
            <person name="Ransdell A.S."/>
            <person name="Younus H."/>
            <person name="Chow J."/>
            <person name="Chiniquy J."/>
            <person name="Lipzen A."/>
            <person name="Tritt A."/>
            <person name="Sun H."/>
            <person name="Haridas S."/>
            <person name="LaButti K."/>
            <person name="Ohm R.A."/>
            <person name="Kues U."/>
            <person name="Blanchette R.A."/>
            <person name="Grigoriev I.V."/>
            <person name="Minto R.E."/>
            <person name="Hibbett D.S."/>
        </authorList>
    </citation>
    <scope>NUCLEOTIDE SEQUENCE [LARGE SCALE GENOMIC DNA]</scope>
    <source>
        <strain evidence="6 7">ATCC 64428</strain>
    </source>
</reference>
<feature type="region of interest" description="Disordered" evidence="4">
    <location>
        <begin position="323"/>
        <end position="360"/>
    </location>
</feature>
<accession>A0A0D7AB56</accession>
<evidence type="ECO:0000256" key="1">
    <source>
        <dbReference type="ARBA" id="ARBA00007657"/>
    </source>
</evidence>
<keyword evidence="3" id="KW-0833">Ubl conjugation pathway</keyword>
<evidence type="ECO:0000256" key="3">
    <source>
        <dbReference type="ARBA" id="ARBA00022786"/>
    </source>
</evidence>
<dbReference type="Proteomes" id="UP000054144">
    <property type="component" value="Unassembled WGS sequence"/>
</dbReference>
<dbReference type="AlphaFoldDB" id="A0A0D7AB56"/>
<evidence type="ECO:0000259" key="5">
    <source>
        <dbReference type="Pfam" id="PF08623"/>
    </source>
</evidence>
<dbReference type="Gene3D" id="1.25.10.10">
    <property type="entry name" value="Leucine-rich Repeat Variant"/>
    <property type="match status" value="1"/>
</dbReference>
<organism evidence="6 7">
    <name type="scientific">Fistulina hepatica ATCC 64428</name>
    <dbReference type="NCBI Taxonomy" id="1128425"/>
    <lineage>
        <taxon>Eukaryota</taxon>
        <taxon>Fungi</taxon>
        <taxon>Dikarya</taxon>
        <taxon>Basidiomycota</taxon>
        <taxon>Agaricomycotina</taxon>
        <taxon>Agaricomycetes</taxon>
        <taxon>Agaricomycetidae</taxon>
        <taxon>Agaricales</taxon>
        <taxon>Fistulinaceae</taxon>
        <taxon>Fistulina</taxon>
    </lineage>
</organism>
<dbReference type="InterPro" id="IPR011989">
    <property type="entry name" value="ARM-like"/>
</dbReference>
<evidence type="ECO:0000313" key="6">
    <source>
        <dbReference type="EMBL" id="KIY47176.1"/>
    </source>
</evidence>
<proteinExistence type="inferred from homology"/>
<feature type="compositionally biased region" description="Acidic residues" evidence="4">
    <location>
        <begin position="325"/>
        <end position="360"/>
    </location>
</feature>
<feature type="region of interest" description="Disordered" evidence="4">
    <location>
        <begin position="437"/>
        <end position="457"/>
    </location>
</feature>
<dbReference type="OrthoDB" id="6260732at2759"/>
<name>A0A0D7AB56_9AGAR</name>
<sequence>MRGADCLPQMQSQDQDFRFMGLNDLMNEIRKDPTCFVGDESVENRVLNQVLSLVEDKISEVKNQAVKCLAVLIKIIKAPQMEAVIEKLVGFSTKGDEELRDISSLALKTIVAELPTEGSTSARVAQTACEKLLPKLLTQLAPANDTLPPETLVETLTIVGILVQRFPASSVRAVNQPELKCPPPLSTIVPLLDHVRPVVRKRAIATLALLVPLYAGVVPVGEGSREISGLVEESMVPYLQPQRTTVQLITAIARQAPQSLTPNIPDIIPGILAALDRPDDELRESALMALEALVLRCPTEMSTFTSTSVVVAGCKWIKYDPNYTAEEDDDEEMASPSDEDDDDDQEDDDDLDDEYSDDEDTSYKIRRAAVKVLTAIITTRPDLLAQIFVTVAPVLVARFTEREAGVRLDVWTAYGALVAQTCVYGTAADGSAAFITSSSKNKRKRDDDDDAMEESDRPVTLLRTHVPALTKALLKDLRGKPSTPATLQAALKLLHSLIGVLPGCLTADAQRIILLSGAVLAQPPSSSTAELHLTCLAFLADFFKTHDVQVYAGLLPDLTPILLRSASERHPRVAAEAFRVFCALLVAMQPISSIEPSTAWVSPLYTLVVTRVTAHDTDTDVKARVEMCVGDLWACAADVVKGAYGIGKEWRAICKSTGKTDGAVRVIGRVAGQMKMLPPLNDEWVNFCIEWLLGLLRKSGSTSRTEKIEIFGALGLLLSSYSSGMIPEDVALELIPAVKTYLVPNDLSLLAQSLTIYAILLETTPPLFREIESQVLQDVYVIARSPLIPSTIVTTLDALLRFISALVASDREIATHLVPGLTFSVGSAGKGKSTATEKDINCANIAKCVAQVVKINPTVAAGTIAQYAKSFQASKVDRTTLVFSLLIMGELGRFIDMSKQQDIFNGAINYFESQQEEVRSAAAFAAGNMAIGNLHLFLPVIVKLVKSDAKKRLLALHSLKEVVTHCSHAQLENIADMLWVPLFENSENSEETTRNVAAACLGKLTVTHPSLYLPQLHDRIRDENSATRATVVAAIRYSFADTAQSYDELLASLLPDFLVLMNDSDLTVRRLTLSALNSAARTKPHLIRDHLSFLLPALYAETVIKEELIRTVQMGPWTHKVDDGLEARKTAYETMYTLLDTCLPKLDLHQFLTRVLVGLADTSDEIKVICHMMLFRLSQVAPTAVALRLDDATPHLEKTMKGATVTKDTVKQDLERAAELQRSALRAVVALSKISGAAGTSPKFDNLVKDLKHNAWALEFREMSLR</sequence>
<dbReference type="SUPFAM" id="SSF48371">
    <property type="entry name" value="ARM repeat"/>
    <property type="match status" value="1"/>
</dbReference>
<protein>
    <submittedName>
        <fullName evidence="6">TIP120-domain-containing protein</fullName>
    </submittedName>
</protein>
<keyword evidence="2" id="KW-0677">Repeat</keyword>
<dbReference type="InterPro" id="IPR039852">
    <property type="entry name" value="CAND1/CAND2"/>
</dbReference>
<evidence type="ECO:0000256" key="2">
    <source>
        <dbReference type="ARBA" id="ARBA00022737"/>
    </source>
</evidence>
<dbReference type="PANTHER" id="PTHR12696">
    <property type="entry name" value="TIP120"/>
    <property type="match status" value="1"/>
</dbReference>
<keyword evidence="7" id="KW-1185">Reference proteome</keyword>
<dbReference type="Pfam" id="PF08623">
    <property type="entry name" value="TIP120"/>
    <property type="match status" value="1"/>
</dbReference>
<evidence type="ECO:0000313" key="7">
    <source>
        <dbReference type="Proteomes" id="UP000054144"/>
    </source>
</evidence>
<dbReference type="Pfam" id="PF25782">
    <property type="entry name" value="TPR_CAND1"/>
    <property type="match status" value="1"/>
</dbReference>
<feature type="domain" description="TATA-binding protein interacting (TIP20)" evidence="5">
    <location>
        <begin position="1086"/>
        <end position="1251"/>
    </location>
</feature>
<dbReference type="EMBL" id="KN882004">
    <property type="protein sequence ID" value="KIY47176.1"/>
    <property type="molecule type" value="Genomic_DNA"/>
</dbReference>
<dbReference type="GO" id="GO:0010265">
    <property type="term" value="P:SCF complex assembly"/>
    <property type="evidence" value="ECO:0007669"/>
    <property type="project" value="InterPro"/>
</dbReference>
<dbReference type="InterPro" id="IPR016024">
    <property type="entry name" value="ARM-type_fold"/>
</dbReference>
<comment type="similarity">
    <text evidence="1">Belongs to the CAND family.</text>
</comment>
<evidence type="ECO:0000256" key="4">
    <source>
        <dbReference type="SAM" id="MobiDB-lite"/>
    </source>
</evidence>